<dbReference type="AlphaFoldDB" id="A0A2T3B8R3"/>
<accession>A0A2T3B8R3</accession>
<feature type="signal peptide" evidence="2">
    <location>
        <begin position="1"/>
        <end position="22"/>
    </location>
</feature>
<feature type="compositionally biased region" description="Pro residues" evidence="1">
    <location>
        <begin position="90"/>
        <end position="120"/>
    </location>
</feature>
<dbReference type="PANTHER" id="PTHR35523:SF1">
    <property type="entry name" value="CELL WALL PROTEIN SED1"/>
    <property type="match status" value="1"/>
</dbReference>
<dbReference type="PANTHER" id="PTHR35523">
    <property type="entry name" value="CELL WALL PROTEIN SED1"/>
    <property type="match status" value="1"/>
</dbReference>
<evidence type="ECO:0000313" key="3">
    <source>
        <dbReference type="EMBL" id="PSS23260.1"/>
    </source>
</evidence>
<name>A0A2T3B8R3_AMORE</name>
<evidence type="ECO:0000256" key="2">
    <source>
        <dbReference type="SAM" id="SignalP"/>
    </source>
</evidence>
<proteinExistence type="predicted"/>
<dbReference type="EMBL" id="KZ679008">
    <property type="protein sequence ID" value="PSS23260.1"/>
    <property type="molecule type" value="Genomic_DNA"/>
</dbReference>
<keyword evidence="4" id="KW-1185">Reference proteome</keyword>
<feature type="chain" id="PRO_5015593344" description="Cell wall protein SED1" evidence="2">
    <location>
        <begin position="23"/>
        <end position="215"/>
    </location>
</feature>
<evidence type="ECO:0008006" key="5">
    <source>
        <dbReference type="Google" id="ProtNLM"/>
    </source>
</evidence>
<dbReference type="InterPro" id="IPR038843">
    <property type="entry name" value="Sed1/Spi1"/>
</dbReference>
<keyword evidence="2" id="KW-0732">Signal</keyword>
<dbReference type="Proteomes" id="UP000241818">
    <property type="component" value="Unassembled WGS sequence"/>
</dbReference>
<dbReference type="GO" id="GO:0009277">
    <property type="term" value="C:fungal-type cell wall"/>
    <property type="evidence" value="ECO:0007669"/>
    <property type="project" value="TreeGrafter"/>
</dbReference>
<reference evidence="3 4" key="1">
    <citation type="journal article" date="2018" name="New Phytol.">
        <title>Comparative genomics and transcriptomics depict ericoid mycorrhizal fungi as versatile saprotrophs and plant mutualists.</title>
        <authorList>
            <person name="Martino E."/>
            <person name="Morin E."/>
            <person name="Grelet G.A."/>
            <person name="Kuo A."/>
            <person name="Kohler A."/>
            <person name="Daghino S."/>
            <person name="Barry K.W."/>
            <person name="Cichocki N."/>
            <person name="Clum A."/>
            <person name="Dockter R.B."/>
            <person name="Hainaut M."/>
            <person name="Kuo R.C."/>
            <person name="LaButti K."/>
            <person name="Lindahl B.D."/>
            <person name="Lindquist E.A."/>
            <person name="Lipzen A."/>
            <person name="Khouja H.R."/>
            <person name="Magnuson J."/>
            <person name="Murat C."/>
            <person name="Ohm R.A."/>
            <person name="Singer S.W."/>
            <person name="Spatafora J.W."/>
            <person name="Wang M."/>
            <person name="Veneault-Fourrey C."/>
            <person name="Henrissat B."/>
            <person name="Grigoriev I.V."/>
            <person name="Martin F.M."/>
            <person name="Perotto S."/>
        </authorList>
    </citation>
    <scope>NUCLEOTIDE SEQUENCE [LARGE SCALE GENOMIC DNA]</scope>
    <source>
        <strain evidence="3 4">ATCC 22711</strain>
    </source>
</reference>
<dbReference type="GO" id="GO:0005199">
    <property type="term" value="F:structural constituent of cell wall"/>
    <property type="evidence" value="ECO:0007669"/>
    <property type="project" value="InterPro"/>
</dbReference>
<dbReference type="RefSeq" id="XP_024723306.1">
    <property type="nucleotide sequence ID" value="XM_024864528.1"/>
</dbReference>
<protein>
    <recommendedName>
        <fullName evidence="5">Cell wall protein SED1</fullName>
    </recommendedName>
</protein>
<organism evidence="3 4">
    <name type="scientific">Amorphotheca resinae ATCC 22711</name>
    <dbReference type="NCBI Taxonomy" id="857342"/>
    <lineage>
        <taxon>Eukaryota</taxon>
        <taxon>Fungi</taxon>
        <taxon>Dikarya</taxon>
        <taxon>Ascomycota</taxon>
        <taxon>Pezizomycotina</taxon>
        <taxon>Leotiomycetes</taxon>
        <taxon>Helotiales</taxon>
        <taxon>Amorphothecaceae</taxon>
        <taxon>Amorphotheca</taxon>
    </lineage>
</organism>
<dbReference type="InParanoid" id="A0A2T3B8R3"/>
<feature type="region of interest" description="Disordered" evidence="1">
    <location>
        <begin position="90"/>
        <end position="129"/>
    </location>
</feature>
<sequence>MKTTQLLPAMGLVATAAAGSWGQHNNWNASTPSPPAWITTTVTTDIYTTYCPEPTEVTMGTKTYTVTDSETLTITDCPCTYTTPIPLPTWTAPPAPPAPAPPAPAPPAPAPPAPAPPAPEQPSHVPYPNITTTIIPLPPVLTTEVLPSFTTYCPSPTEIVQGSKTYTVTEPTTLTITDCPCTVTRTSTPPPITSTATRDLDNSILSTYSFFRCCF</sequence>
<evidence type="ECO:0000313" key="4">
    <source>
        <dbReference type="Proteomes" id="UP000241818"/>
    </source>
</evidence>
<dbReference type="STRING" id="857342.A0A2T3B8R3"/>
<dbReference type="GeneID" id="36572609"/>
<dbReference type="OrthoDB" id="4094614at2759"/>
<dbReference type="GO" id="GO:0031505">
    <property type="term" value="P:fungal-type cell wall organization"/>
    <property type="evidence" value="ECO:0007669"/>
    <property type="project" value="InterPro"/>
</dbReference>
<evidence type="ECO:0000256" key="1">
    <source>
        <dbReference type="SAM" id="MobiDB-lite"/>
    </source>
</evidence>
<gene>
    <name evidence="3" type="ORF">M430DRAFT_215199</name>
</gene>